<evidence type="ECO:0000256" key="2">
    <source>
        <dbReference type="ARBA" id="ARBA00022448"/>
    </source>
</evidence>
<dbReference type="PANTHER" id="PTHR42948">
    <property type="entry name" value="TRANSPORTER"/>
    <property type="match status" value="1"/>
</dbReference>
<sequence length="472" mass="51895">MLGGIKMQREKFSSRLGFLLISAGCAIGLGNVWRFPYITGMYGGAAFVLVYLFFLVILGLPIMVMEFSVGRASQKSAALSFNVLEPKGTKWHLYRYGAMLGNYMLMMFYTTVGGWMLIYFFKMVMGEFVGRTPDEVADIFNGMLNQPVLMGVWMVIVVLLGFGVCSLGLQNGVEKITKLMMSCLLIVMLVLVVRSVTLPGASAGLRFYLMPDFGKMVEQGISTVVFAAMGQAFFTLSLGIGAMAIFGSYIGKDRSLTGESVNITLLDTFVALMAGLIIFPACFAFGTDPGQGPGLVFVTLPNIFNAMPAGRLFGALFFVFMSFAALSTIIAVFENIVSFGMDLWGWTRRRAVLFNIVLIIILSLPCVLGFNILSSFAPLGTGSTIQDLEDFIVSNNLLPLGSLVYLLFCTSRYGWGWKNFTAEADTGKGLRFPKWARVYVTYILPLIVLYIFVQGYWEKVFHPLLTGAGLLK</sequence>
<dbReference type="PROSITE" id="PS00610">
    <property type="entry name" value="NA_NEUROTRAN_SYMP_1"/>
    <property type="match status" value="1"/>
</dbReference>
<name>B0PAY3_9FIRM</name>
<reference evidence="8" key="1">
    <citation type="submission" date="2007-11" db="EMBL/GenBank/DDBJ databases">
        <authorList>
            <person name="Fulton L."/>
            <person name="Clifton S."/>
            <person name="Fulton B."/>
            <person name="Xu J."/>
            <person name="Minx P."/>
            <person name="Pepin K.H."/>
            <person name="Johnson M."/>
            <person name="Thiruvilangam P."/>
            <person name="Bhonagiri V."/>
            <person name="Nash W.E."/>
            <person name="Mardis E.R."/>
            <person name="Wilson R.K."/>
        </authorList>
    </citation>
    <scope>NUCLEOTIDE SEQUENCE [LARGE SCALE GENOMIC DNA]</scope>
    <source>
        <strain evidence="8">DSM 17241</strain>
    </source>
</reference>
<evidence type="ECO:0000313" key="9">
    <source>
        <dbReference type="Proteomes" id="UP000003803"/>
    </source>
</evidence>
<feature type="transmembrane region" description="Helical" evidence="7">
    <location>
        <begin position="100"/>
        <end position="121"/>
    </location>
</feature>
<dbReference type="PANTHER" id="PTHR42948:SF1">
    <property type="entry name" value="TRANSPORTER"/>
    <property type="match status" value="1"/>
</dbReference>
<dbReference type="Proteomes" id="UP000003803">
    <property type="component" value="Unassembled WGS sequence"/>
</dbReference>
<evidence type="ECO:0000256" key="7">
    <source>
        <dbReference type="SAM" id="Phobius"/>
    </source>
</evidence>
<accession>B0PAY3</accession>
<dbReference type="eggNOG" id="COG0733">
    <property type="taxonomic scope" value="Bacteria"/>
</dbReference>
<evidence type="ECO:0000256" key="3">
    <source>
        <dbReference type="ARBA" id="ARBA00022692"/>
    </source>
</evidence>
<feature type="transmembrane region" description="Helical" evidence="7">
    <location>
        <begin position="263"/>
        <end position="286"/>
    </location>
</feature>
<feature type="transmembrane region" description="Helical" evidence="7">
    <location>
        <begin position="312"/>
        <end position="333"/>
    </location>
</feature>
<organism evidence="8 9">
    <name type="scientific">Anaerotruncus colihominis DSM 17241</name>
    <dbReference type="NCBI Taxonomy" id="445972"/>
    <lineage>
        <taxon>Bacteria</taxon>
        <taxon>Bacillati</taxon>
        <taxon>Bacillota</taxon>
        <taxon>Clostridia</taxon>
        <taxon>Eubacteriales</taxon>
        <taxon>Oscillospiraceae</taxon>
        <taxon>Anaerotruncus</taxon>
    </lineage>
</organism>
<keyword evidence="9" id="KW-1185">Reference proteome</keyword>
<dbReference type="CDD" id="cd10336">
    <property type="entry name" value="SLC6sbd_Tyt1-Like"/>
    <property type="match status" value="1"/>
</dbReference>
<evidence type="ECO:0000313" key="8">
    <source>
        <dbReference type="EMBL" id="EDS11313.1"/>
    </source>
</evidence>
<feature type="transmembrane region" description="Helical" evidence="7">
    <location>
        <begin position="45"/>
        <end position="65"/>
    </location>
</feature>
<evidence type="ECO:0000256" key="6">
    <source>
        <dbReference type="RuleBase" id="RU003732"/>
    </source>
</evidence>
<dbReference type="InterPro" id="IPR047218">
    <property type="entry name" value="YocR/YhdH-like"/>
</dbReference>
<evidence type="ECO:0000256" key="1">
    <source>
        <dbReference type="ARBA" id="ARBA00004141"/>
    </source>
</evidence>
<feature type="transmembrane region" description="Helical" evidence="7">
    <location>
        <begin position="436"/>
        <end position="457"/>
    </location>
</feature>
<dbReference type="GO" id="GO:0016020">
    <property type="term" value="C:membrane"/>
    <property type="evidence" value="ECO:0007669"/>
    <property type="project" value="UniProtKB-SubCell"/>
</dbReference>
<feature type="transmembrane region" description="Helical" evidence="7">
    <location>
        <begin position="397"/>
        <end position="415"/>
    </location>
</feature>
<evidence type="ECO:0000256" key="5">
    <source>
        <dbReference type="ARBA" id="ARBA00023136"/>
    </source>
</evidence>
<feature type="transmembrane region" description="Helical" evidence="7">
    <location>
        <begin position="353"/>
        <end position="377"/>
    </location>
</feature>
<feature type="transmembrane region" description="Helical" evidence="7">
    <location>
        <begin position="181"/>
        <end position="201"/>
    </location>
</feature>
<dbReference type="PROSITE" id="PS50267">
    <property type="entry name" value="NA_NEUROTRAN_SYMP_3"/>
    <property type="match status" value="1"/>
</dbReference>
<gene>
    <name evidence="8" type="ORF">ANACOL_01934</name>
</gene>
<keyword evidence="5 7" id="KW-0472">Membrane</keyword>
<keyword evidence="6" id="KW-0769">Symport</keyword>
<dbReference type="InterPro" id="IPR000175">
    <property type="entry name" value="Na/ntran_symport"/>
</dbReference>
<feature type="transmembrane region" description="Helical" evidence="7">
    <location>
        <begin position="12"/>
        <end position="33"/>
    </location>
</feature>
<dbReference type="InterPro" id="IPR037272">
    <property type="entry name" value="SNS_sf"/>
</dbReference>
<comment type="similarity">
    <text evidence="6">Belongs to the sodium:neurotransmitter symporter (SNF) (TC 2.A.22) family.</text>
</comment>
<reference evidence="8" key="2">
    <citation type="submission" date="2013-09" db="EMBL/GenBank/DDBJ databases">
        <title>Draft genome sequence of Anaerotruncus colihominis(DSM 17241).</title>
        <authorList>
            <person name="Sudarsanam P."/>
            <person name="Ley R."/>
            <person name="Guruge J."/>
            <person name="Turnbaugh P.J."/>
            <person name="Mahowald M."/>
            <person name="Liep D."/>
            <person name="Gordon J."/>
        </authorList>
    </citation>
    <scope>NUCLEOTIDE SEQUENCE</scope>
    <source>
        <strain evidence="8">DSM 17241</strain>
    </source>
</reference>
<keyword evidence="4 7" id="KW-1133">Transmembrane helix</keyword>
<dbReference type="HOGENOM" id="CLU_006855_3_0_9"/>
<dbReference type="NCBIfam" id="NF037979">
    <property type="entry name" value="Na_transp"/>
    <property type="match status" value="1"/>
</dbReference>
<comment type="caution">
    <text evidence="8">The sequence shown here is derived from an EMBL/GenBank/DDBJ whole genome shotgun (WGS) entry which is preliminary data.</text>
</comment>
<dbReference type="EMBL" id="ABGD02000014">
    <property type="protein sequence ID" value="EDS11313.1"/>
    <property type="molecule type" value="Genomic_DNA"/>
</dbReference>
<evidence type="ECO:0000256" key="4">
    <source>
        <dbReference type="ARBA" id="ARBA00022989"/>
    </source>
</evidence>
<keyword evidence="3 6" id="KW-0812">Transmembrane</keyword>
<dbReference type="GO" id="GO:0015293">
    <property type="term" value="F:symporter activity"/>
    <property type="evidence" value="ECO:0007669"/>
    <property type="project" value="UniProtKB-KW"/>
</dbReference>
<dbReference type="SUPFAM" id="SSF161070">
    <property type="entry name" value="SNF-like"/>
    <property type="match status" value="1"/>
</dbReference>
<dbReference type="Pfam" id="PF00209">
    <property type="entry name" value="SNF"/>
    <property type="match status" value="2"/>
</dbReference>
<proteinExistence type="inferred from homology"/>
<comment type="subcellular location">
    <subcellularLocation>
        <location evidence="1">Membrane</location>
        <topology evidence="1">Multi-pass membrane protein</topology>
    </subcellularLocation>
</comment>
<feature type="transmembrane region" description="Helical" evidence="7">
    <location>
        <begin position="221"/>
        <end position="251"/>
    </location>
</feature>
<keyword evidence="2 6" id="KW-0813">Transport</keyword>
<feature type="transmembrane region" description="Helical" evidence="7">
    <location>
        <begin position="148"/>
        <end position="169"/>
    </location>
</feature>
<dbReference type="AlphaFoldDB" id="B0PAY3"/>
<dbReference type="PRINTS" id="PR00176">
    <property type="entry name" value="NANEUSMPORT"/>
</dbReference>
<protein>
    <recommendedName>
        <fullName evidence="6">Transporter</fullName>
    </recommendedName>
</protein>